<accession>A0A5C8F720</accession>
<organism evidence="2 3">
    <name type="scientific">Brachyspira aalborgi</name>
    <dbReference type="NCBI Taxonomy" id="29522"/>
    <lineage>
        <taxon>Bacteria</taxon>
        <taxon>Pseudomonadati</taxon>
        <taxon>Spirochaetota</taxon>
        <taxon>Spirochaetia</taxon>
        <taxon>Brachyspirales</taxon>
        <taxon>Brachyspiraceae</taxon>
        <taxon>Brachyspira</taxon>
    </lineage>
</organism>
<protein>
    <submittedName>
        <fullName evidence="2">Uncharacterized protein</fullName>
    </submittedName>
</protein>
<evidence type="ECO:0000256" key="1">
    <source>
        <dbReference type="SAM" id="Coils"/>
    </source>
</evidence>
<feature type="coiled-coil region" evidence="1">
    <location>
        <begin position="124"/>
        <end position="151"/>
    </location>
</feature>
<gene>
    <name evidence="2" type="ORF">EPJ70_02680</name>
</gene>
<dbReference type="EMBL" id="SAYG01000006">
    <property type="protein sequence ID" value="TXJ45309.1"/>
    <property type="molecule type" value="Genomic_DNA"/>
</dbReference>
<name>A0A5C8F720_9SPIR</name>
<evidence type="ECO:0000313" key="3">
    <source>
        <dbReference type="Proteomes" id="UP000324574"/>
    </source>
</evidence>
<dbReference type="AlphaFoldDB" id="A0A5C8F720"/>
<keyword evidence="1" id="KW-0175">Coiled coil</keyword>
<dbReference type="Proteomes" id="UP000324574">
    <property type="component" value="Unassembled WGS sequence"/>
</dbReference>
<evidence type="ECO:0000313" key="2">
    <source>
        <dbReference type="EMBL" id="TXJ45309.1"/>
    </source>
</evidence>
<comment type="caution">
    <text evidence="2">The sequence shown here is derived from an EMBL/GenBank/DDBJ whole genome shotgun (WGS) entry which is preliminary data.</text>
</comment>
<proteinExistence type="predicted"/>
<dbReference type="RefSeq" id="WP_147525960.1">
    <property type="nucleotide sequence ID" value="NZ_SAYG01000006.1"/>
</dbReference>
<reference evidence="2 3" key="1">
    <citation type="journal article" date="1992" name="Lakartidningen">
        <title>[Penicillin V and not amoxicillin is the first choice preparation in acute otitis].</title>
        <authorList>
            <person name="Kamme C."/>
            <person name="Lundgren K."/>
            <person name="Prellner K."/>
        </authorList>
    </citation>
    <scope>NUCLEOTIDE SEQUENCE [LARGE SCALE GENOMIC DNA]</scope>
    <source>
        <strain evidence="2 3">PC3714II</strain>
    </source>
</reference>
<sequence>MFQKSAIWSSIMKIEELIGRRNYERRLKENPSEYGYPTSFKTQRTKLSNLLQESINRKTNSYKNNIIPIMYIDTNKKNKSGEDIIALTKKSKSNNDLPYTEYYRVALNKPLARTRTTVGHELGHAKYHIDMKELNSKLEEAEKKNKNSLIARILKMRKDKLEDNYSKNKEAIADKNISKYLKQMGLSKRDRQAHYYLRKSEPPKNEGRYKGKLGSLKYLKDYIFGFSRPLSPEWKDMMRDYFYGLFYLNFSEQGIEKYKEYLDDRIKGLKDWLIEQDPACFKEQKHLDEGSPERIYWHYGELMTLIDLRKGLDNPHSKISQIGH</sequence>